<evidence type="ECO:0000256" key="1">
    <source>
        <dbReference type="SAM" id="Phobius"/>
    </source>
</evidence>
<dbReference type="Pfam" id="PF05425">
    <property type="entry name" value="CopD"/>
    <property type="match status" value="1"/>
</dbReference>
<feature type="transmembrane region" description="Helical" evidence="1">
    <location>
        <begin position="38"/>
        <end position="61"/>
    </location>
</feature>
<evidence type="ECO:0000313" key="4">
    <source>
        <dbReference type="Proteomes" id="UP000214747"/>
    </source>
</evidence>
<keyword evidence="1" id="KW-0812">Transmembrane</keyword>
<dbReference type="AlphaFoldDB" id="A0A225T0Y0"/>
<keyword evidence="1" id="KW-1133">Transmembrane helix</keyword>
<keyword evidence="1" id="KW-0472">Membrane</keyword>
<evidence type="ECO:0000259" key="2">
    <source>
        <dbReference type="Pfam" id="PF05425"/>
    </source>
</evidence>
<comment type="caution">
    <text evidence="3">The sequence shown here is derived from an EMBL/GenBank/DDBJ whole genome shotgun (WGS) entry which is preliminary data.</text>
</comment>
<name>A0A225T0Y0_9BURK</name>
<dbReference type="EMBL" id="NJGV01000001">
    <property type="protein sequence ID" value="OWY36963.1"/>
    <property type="molecule type" value="Genomic_DNA"/>
</dbReference>
<gene>
    <name evidence="3" type="ORF">CEJ45_01900</name>
</gene>
<dbReference type="InterPro" id="IPR008457">
    <property type="entry name" value="Cu-R_CopD_dom"/>
</dbReference>
<evidence type="ECO:0000313" key="3">
    <source>
        <dbReference type="EMBL" id="OWY36963.1"/>
    </source>
</evidence>
<sequence length="151" mass="16438">MLFAKFFHLLGLTLWVGGMFFAHMALRPALGVLHPEQRLTLMAAVLANFFIWVWVAIALVLGSGLHMMAVMGAGAAKLPPYVHAMTGIGVVMMLIFAHIFFAPFRRLKLAAAQQDWDRASRALRQVRMLVGINLCLGLLTIAIGALGPLSA</sequence>
<feature type="transmembrane region" description="Helical" evidence="1">
    <location>
        <begin position="81"/>
        <end position="104"/>
    </location>
</feature>
<proteinExistence type="predicted"/>
<feature type="transmembrane region" description="Helical" evidence="1">
    <location>
        <begin position="6"/>
        <end position="26"/>
    </location>
</feature>
<feature type="transmembrane region" description="Helical" evidence="1">
    <location>
        <begin position="125"/>
        <end position="146"/>
    </location>
</feature>
<protein>
    <recommendedName>
        <fullName evidence="2">Copper resistance protein D domain-containing protein</fullName>
    </recommendedName>
</protein>
<feature type="domain" description="Copper resistance protein D" evidence="2">
    <location>
        <begin position="44"/>
        <end position="145"/>
    </location>
</feature>
<dbReference type="Proteomes" id="UP000214747">
    <property type="component" value="Unassembled WGS sequence"/>
</dbReference>
<dbReference type="GO" id="GO:0016020">
    <property type="term" value="C:membrane"/>
    <property type="evidence" value="ECO:0007669"/>
    <property type="project" value="InterPro"/>
</dbReference>
<reference evidence="3 4" key="1">
    <citation type="journal article" date="2010" name="Int. J. Syst. Evol. Microbiol.">
        <title>Reclassification of Herbaspirillum putei as a later heterotypic synonym of Herbaspirillum huttiense, with the description of H. huttiense subsp. huttiense subsp. nov. and H. huttiense subsp. putei subsp. nov., comb. nov., and description of Herbaspirillum aquaticum sp. nov.</title>
        <authorList>
            <person name="Dobritsa A.P."/>
            <person name="Reddy M.C."/>
            <person name="Samadpour M."/>
        </authorList>
    </citation>
    <scope>NUCLEOTIDE SEQUENCE [LARGE SCALE GENOMIC DNA]</scope>
    <source>
        <strain evidence="3 4">IEH 4430</strain>
    </source>
</reference>
<organism evidence="3 4">
    <name type="scientific">Herbaspirillum aquaticum</name>
    <dbReference type="NCBI Taxonomy" id="568783"/>
    <lineage>
        <taxon>Bacteria</taxon>
        <taxon>Pseudomonadati</taxon>
        <taxon>Pseudomonadota</taxon>
        <taxon>Betaproteobacteria</taxon>
        <taxon>Burkholderiales</taxon>
        <taxon>Oxalobacteraceae</taxon>
        <taxon>Herbaspirillum</taxon>
    </lineage>
</organism>
<keyword evidence="4" id="KW-1185">Reference proteome</keyword>
<dbReference type="RefSeq" id="WP_088753631.1">
    <property type="nucleotide sequence ID" value="NZ_NJGV01000001.1"/>
</dbReference>
<accession>A0A225T0Y0</accession>